<feature type="transmembrane region" description="Helical" evidence="1">
    <location>
        <begin position="12"/>
        <end position="30"/>
    </location>
</feature>
<sequence length="68" mass="7364">MQLIDKIKSGGIALISTALIVVLGGFAAWVTHIVSCFQNGEWGFLLVGALFFPLAVIHGIGVWFGFWE</sequence>
<evidence type="ECO:0000313" key="3">
    <source>
        <dbReference type="Proteomes" id="UP000249557"/>
    </source>
</evidence>
<protein>
    <submittedName>
        <fullName evidence="2">Uncharacterized protein</fullName>
    </submittedName>
</protein>
<proteinExistence type="predicted"/>
<comment type="caution">
    <text evidence="2">The sequence shown here is derived from an EMBL/GenBank/DDBJ whole genome shotgun (WGS) entry which is preliminary data.</text>
</comment>
<dbReference type="Proteomes" id="UP000249557">
    <property type="component" value="Unassembled WGS sequence"/>
</dbReference>
<name>A0A2W5BLZ1_9BACT</name>
<dbReference type="EMBL" id="QFNK01000270">
    <property type="protein sequence ID" value="PZO82268.1"/>
    <property type="molecule type" value="Genomic_DNA"/>
</dbReference>
<dbReference type="AlphaFoldDB" id="A0A2W5BLZ1"/>
<reference evidence="2 3" key="1">
    <citation type="submission" date="2017-08" db="EMBL/GenBank/DDBJ databases">
        <title>Infants hospitalized years apart are colonized by the same room-sourced microbial strains.</title>
        <authorList>
            <person name="Brooks B."/>
            <person name="Olm M.R."/>
            <person name="Firek B.A."/>
            <person name="Baker R."/>
            <person name="Thomas B.C."/>
            <person name="Morowitz M.J."/>
            <person name="Banfield J.F."/>
        </authorList>
    </citation>
    <scope>NUCLEOTIDE SEQUENCE [LARGE SCALE GENOMIC DNA]</scope>
    <source>
        <strain evidence="2">S2_018_000_R2_104</strain>
    </source>
</reference>
<feature type="transmembrane region" description="Helical" evidence="1">
    <location>
        <begin position="42"/>
        <end position="66"/>
    </location>
</feature>
<organism evidence="2 3">
    <name type="scientific">Micavibrio aeruginosavorus</name>
    <dbReference type="NCBI Taxonomy" id="349221"/>
    <lineage>
        <taxon>Bacteria</taxon>
        <taxon>Pseudomonadati</taxon>
        <taxon>Bdellovibrionota</taxon>
        <taxon>Bdellovibrionia</taxon>
        <taxon>Bdellovibrionales</taxon>
        <taxon>Pseudobdellovibrionaceae</taxon>
        <taxon>Micavibrio</taxon>
    </lineage>
</organism>
<gene>
    <name evidence="2" type="ORF">DI626_10260</name>
</gene>
<accession>A0A2W5BLZ1</accession>
<evidence type="ECO:0000313" key="2">
    <source>
        <dbReference type="EMBL" id="PZO82268.1"/>
    </source>
</evidence>
<keyword evidence="1" id="KW-0472">Membrane</keyword>
<keyword evidence="1" id="KW-1133">Transmembrane helix</keyword>
<evidence type="ECO:0000256" key="1">
    <source>
        <dbReference type="SAM" id="Phobius"/>
    </source>
</evidence>
<keyword evidence="1" id="KW-0812">Transmembrane</keyword>